<gene>
    <name evidence="2" type="ORF">PF011_g30508</name>
</gene>
<dbReference type="Proteomes" id="UP000460718">
    <property type="component" value="Unassembled WGS sequence"/>
</dbReference>
<dbReference type="AlphaFoldDB" id="A0A6A3GPN5"/>
<comment type="caution">
    <text evidence="2">The sequence shown here is derived from an EMBL/GenBank/DDBJ whole genome shotgun (WGS) entry which is preliminary data.</text>
</comment>
<name>A0A6A3GPN5_9STRA</name>
<reference evidence="2 3" key="1">
    <citation type="submission" date="2018-09" db="EMBL/GenBank/DDBJ databases">
        <title>Genomic investigation of the strawberry pathogen Phytophthora fragariae indicates pathogenicity is determined by transcriptional variation in three key races.</title>
        <authorList>
            <person name="Adams T.M."/>
            <person name="Armitage A.D."/>
            <person name="Sobczyk M.K."/>
            <person name="Bates H.J."/>
            <person name="Dunwell J.M."/>
            <person name="Nellist C.F."/>
            <person name="Harrison R.J."/>
        </authorList>
    </citation>
    <scope>NUCLEOTIDE SEQUENCE [LARGE SCALE GENOMIC DNA]</scope>
    <source>
        <strain evidence="2 3">SCRP245</strain>
    </source>
</reference>
<accession>A0A6A3GPN5</accession>
<dbReference type="EMBL" id="QXFW01006455">
    <property type="protein sequence ID" value="KAE8959211.1"/>
    <property type="molecule type" value="Genomic_DNA"/>
</dbReference>
<protein>
    <recommendedName>
        <fullName evidence="4">RxLR effector protein</fullName>
    </recommendedName>
</protein>
<feature type="chain" id="PRO_5025608601" description="RxLR effector protein" evidence="1">
    <location>
        <begin position="25"/>
        <end position="97"/>
    </location>
</feature>
<feature type="signal peptide" evidence="1">
    <location>
        <begin position="1"/>
        <end position="24"/>
    </location>
</feature>
<keyword evidence="1" id="KW-0732">Signal</keyword>
<proteinExistence type="predicted"/>
<evidence type="ECO:0000313" key="2">
    <source>
        <dbReference type="EMBL" id="KAE8959211.1"/>
    </source>
</evidence>
<evidence type="ECO:0000313" key="3">
    <source>
        <dbReference type="Proteomes" id="UP000460718"/>
    </source>
</evidence>
<evidence type="ECO:0000256" key="1">
    <source>
        <dbReference type="SAM" id="SignalP"/>
    </source>
</evidence>
<evidence type="ECO:0008006" key="4">
    <source>
        <dbReference type="Google" id="ProtNLM"/>
    </source>
</evidence>
<sequence>MVSSLRIVVASAVALLTFVQPATALKRSQEQTSLKNAPSVKLHVTWNMACYSKAQVDEAAQSLRVRRVRYARSIRQQRQCAIRRLRHVRRRRQKNHI</sequence>
<organism evidence="2 3">
    <name type="scientific">Phytophthora fragariae</name>
    <dbReference type="NCBI Taxonomy" id="53985"/>
    <lineage>
        <taxon>Eukaryota</taxon>
        <taxon>Sar</taxon>
        <taxon>Stramenopiles</taxon>
        <taxon>Oomycota</taxon>
        <taxon>Peronosporomycetes</taxon>
        <taxon>Peronosporales</taxon>
        <taxon>Peronosporaceae</taxon>
        <taxon>Phytophthora</taxon>
    </lineage>
</organism>